<dbReference type="GO" id="GO:0006298">
    <property type="term" value="P:mismatch repair"/>
    <property type="evidence" value="ECO:0007669"/>
    <property type="project" value="InterPro"/>
</dbReference>
<dbReference type="GO" id="GO:0030983">
    <property type="term" value="F:mismatched DNA binding"/>
    <property type="evidence" value="ECO:0007669"/>
    <property type="project" value="InterPro"/>
</dbReference>
<dbReference type="Pfam" id="PF13589">
    <property type="entry name" value="HATPase_c_3"/>
    <property type="match status" value="1"/>
</dbReference>
<dbReference type="GO" id="GO:0016887">
    <property type="term" value="F:ATP hydrolysis activity"/>
    <property type="evidence" value="ECO:0007669"/>
    <property type="project" value="InterPro"/>
</dbReference>
<dbReference type="NCBIfam" id="TIGR00585">
    <property type="entry name" value="mutl"/>
    <property type="match status" value="1"/>
</dbReference>
<feature type="region of interest" description="Disordered" evidence="3">
    <location>
        <begin position="573"/>
        <end position="595"/>
    </location>
</feature>
<feature type="domain" description="DNA mismatch repair protein S5" evidence="4">
    <location>
        <begin position="245"/>
        <end position="380"/>
    </location>
</feature>
<dbReference type="SUPFAM" id="SSF54211">
    <property type="entry name" value="Ribosomal protein S5 domain 2-like"/>
    <property type="match status" value="1"/>
</dbReference>
<feature type="region of interest" description="Disordered" evidence="3">
    <location>
        <begin position="1"/>
        <end position="20"/>
    </location>
</feature>
<reference evidence="5" key="1">
    <citation type="submission" date="2025-08" db="UniProtKB">
        <authorList>
            <consortium name="Ensembl"/>
        </authorList>
    </citation>
    <scope>IDENTIFICATION</scope>
</reference>
<sequence>CSWRRQQKQKQKQKQKKNRECLIVSPSSEPANAIKAIDKHSVHQICSGQVVLTLATAVKELVENSIDAGATNIGKLKECGTELVEVSDNGKGVEEANFNGLTLKHHTSKLRDFSDLIHVETFGFRGEALSSLCALSNLSVVTCHESSQVGTKLVFDNKGHIVQQSPHPRQQGCTVSMQQLFYTLPVRHKEFQRNIKKEYAKMLHVLQSYCIISTGVRITCSNQSGQGKRSTILSTSGSQSMRDNIGAIFGPKQLQSLLPFQQVSPAENIIDEFGLNGADLHKQLMTGFVSRGDHGVGRSATDRQFFFINSRPCDPLKVIKLVNEVYHMYNRHQYPFVALNINVASELVDVNVTPDKRQIFLQEEKLLLAILKSSLINMYEAGVNKISLNYTLPSTPSEICQFSQSNDDTPDPEAEPVAQSPKMSLNLAGLKAAFSSHSYSNSGSKSNVAKAVNTDCTQKTLQSFFKSSAKPTNCTPTVKSPMKPGKCSPVGKSVLDGFRYDGAMCSDTDTEKDSALSSCDNTMIAPDTQHSGLELKSPEVVNSRAVVKEETFEVTAEEAPEEKELQAETRPFKDDCTVSPDAKRARTENSPAKHKTNVLEKSSFMVDTPVCLQRRTVPLQFSLQELAGKMKRLQDQQALRAKDALHYRRFKAKINPGENQSAEEELKKEIRANALSKTHLPAGYCLFWY</sequence>
<name>A0A3Q3W4X9_MOLML</name>
<dbReference type="Gene3D" id="3.30.230.10">
    <property type="match status" value="1"/>
</dbReference>
<feature type="compositionally biased region" description="Basic residues" evidence="3">
    <location>
        <begin position="1"/>
        <end position="17"/>
    </location>
</feature>
<dbReference type="GO" id="GO:0005524">
    <property type="term" value="F:ATP binding"/>
    <property type="evidence" value="ECO:0007669"/>
    <property type="project" value="InterPro"/>
</dbReference>
<keyword evidence="2" id="KW-0227">DNA damage</keyword>
<evidence type="ECO:0000313" key="5">
    <source>
        <dbReference type="Ensembl" id="ENSMMOP00000003549.1"/>
    </source>
</evidence>
<dbReference type="SUPFAM" id="SSF55874">
    <property type="entry name" value="ATPase domain of HSP90 chaperone/DNA topoisomerase II/histidine kinase"/>
    <property type="match status" value="1"/>
</dbReference>
<comment type="similarity">
    <text evidence="1">Belongs to the DNA mismatch repair MutL/HexB family.</text>
</comment>
<dbReference type="Proteomes" id="UP000261620">
    <property type="component" value="Unplaced"/>
</dbReference>
<dbReference type="GO" id="GO:0032389">
    <property type="term" value="C:MutLalpha complex"/>
    <property type="evidence" value="ECO:0007669"/>
    <property type="project" value="TreeGrafter"/>
</dbReference>
<dbReference type="PANTHER" id="PTHR10073:SF52">
    <property type="entry name" value="MISMATCH REPAIR ENDONUCLEASE PMS2"/>
    <property type="match status" value="1"/>
</dbReference>
<dbReference type="STRING" id="94237.ENSMMOP00000003549"/>
<dbReference type="PANTHER" id="PTHR10073">
    <property type="entry name" value="DNA MISMATCH REPAIR PROTEIN MLH, PMS, MUTL"/>
    <property type="match status" value="1"/>
</dbReference>
<evidence type="ECO:0000259" key="4">
    <source>
        <dbReference type="SMART" id="SM01340"/>
    </source>
</evidence>
<evidence type="ECO:0000256" key="1">
    <source>
        <dbReference type="ARBA" id="ARBA00006082"/>
    </source>
</evidence>
<dbReference type="FunFam" id="3.30.230.10:FF:000032">
    <property type="entry name" value="mismatch repair endonuclease PMS2 isoform X2"/>
    <property type="match status" value="1"/>
</dbReference>
<dbReference type="InterPro" id="IPR020568">
    <property type="entry name" value="Ribosomal_Su5_D2-typ_SF"/>
</dbReference>
<dbReference type="PROSITE" id="PS00058">
    <property type="entry name" value="DNA_MISMATCH_REPAIR_1"/>
    <property type="match status" value="1"/>
</dbReference>
<dbReference type="GO" id="GO:0140664">
    <property type="term" value="F:ATP-dependent DNA damage sensor activity"/>
    <property type="evidence" value="ECO:0007669"/>
    <property type="project" value="InterPro"/>
</dbReference>
<dbReference type="FunFam" id="3.30.565.10:FF:000014">
    <property type="entry name" value="Mismatch repair endonuclease pms1, putative"/>
    <property type="match status" value="1"/>
</dbReference>
<dbReference type="CDD" id="cd03484">
    <property type="entry name" value="MutL_Trans_hPMS_2_like"/>
    <property type="match status" value="1"/>
</dbReference>
<evidence type="ECO:0000313" key="6">
    <source>
        <dbReference type="Proteomes" id="UP000261620"/>
    </source>
</evidence>
<dbReference type="InterPro" id="IPR014762">
    <property type="entry name" value="DNA_mismatch_repair_CS"/>
</dbReference>
<dbReference type="AlphaFoldDB" id="A0A3Q3W4X9"/>
<dbReference type="InterPro" id="IPR013507">
    <property type="entry name" value="DNA_mismatch_S5_2-like"/>
</dbReference>
<dbReference type="Pfam" id="PF01119">
    <property type="entry name" value="DNA_mis_repair"/>
    <property type="match status" value="1"/>
</dbReference>
<dbReference type="SMART" id="SM01340">
    <property type="entry name" value="DNA_mis_repair"/>
    <property type="match status" value="1"/>
</dbReference>
<evidence type="ECO:0000256" key="3">
    <source>
        <dbReference type="SAM" id="MobiDB-lite"/>
    </source>
</evidence>
<accession>A0A3Q3W4X9</accession>
<feature type="compositionally biased region" description="Basic and acidic residues" evidence="3">
    <location>
        <begin position="573"/>
        <end position="587"/>
    </location>
</feature>
<keyword evidence="6" id="KW-1185">Reference proteome</keyword>
<evidence type="ECO:0000256" key="2">
    <source>
        <dbReference type="ARBA" id="ARBA00022763"/>
    </source>
</evidence>
<proteinExistence type="inferred from homology"/>
<dbReference type="InterPro" id="IPR036890">
    <property type="entry name" value="HATPase_C_sf"/>
</dbReference>
<dbReference type="CDD" id="cd16926">
    <property type="entry name" value="HATPase_MutL-MLH-PMS-like"/>
    <property type="match status" value="1"/>
</dbReference>
<reference evidence="5" key="2">
    <citation type="submission" date="2025-09" db="UniProtKB">
        <authorList>
            <consortium name="Ensembl"/>
        </authorList>
    </citation>
    <scope>IDENTIFICATION</scope>
</reference>
<dbReference type="InterPro" id="IPR014721">
    <property type="entry name" value="Ribsml_uS5_D2-typ_fold_subgr"/>
</dbReference>
<protein>
    <recommendedName>
        <fullName evidence="4">DNA mismatch repair protein S5 domain-containing protein</fullName>
    </recommendedName>
</protein>
<organism evidence="5 6">
    <name type="scientific">Mola mola</name>
    <name type="common">Ocean sunfish</name>
    <name type="synonym">Tetraodon mola</name>
    <dbReference type="NCBI Taxonomy" id="94237"/>
    <lineage>
        <taxon>Eukaryota</taxon>
        <taxon>Metazoa</taxon>
        <taxon>Chordata</taxon>
        <taxon>Craniata</taxon>
        <taxon>Vertebrata</taxon>
        <taxon>Euteleostomi</taxon>
        <taxon>Actinopterygii</taxon>
        <taxon>Neopterygii</taxon>
        <taxon>Teleostei</taxon>
        <taxon>Neoteleostei</taxon>
        <taxon>Acanthomorphata</taxon>
        <taxon>Eupercaria</taxon>
        <taxon>Tetraodontiformes</taxon>
        <taxon>Molidae</taxon>
        <taxon>Mola</taxon>
    </lineage>
</organism>
<dbReference type="InterPro" id="IPR002099">
    <property type="entry name" value="MutL/Mlh/PMS"/>
</dbReference>
<dbReference type="Ensembl" id="ENSMMOT00000003602.1">
    <property type="protein sequence ID" value="ENSMMOP00000003549.1"/>
    <property type="gene ID" value="ENSMMOG00000002833.1"/>
</dbReference>
<dbReference type="Gene3D" id="3.30.565.10">
    <property type="entry name" value="Histidine kinase-like ATPase, C-terminal domain"/>
    <property type="match status" value="1"/>
</dbReference>
<dbReference type="InterPro" id="IPR038973">
    <property type="entry name" value="MutL/Mlh/Pms-like"/>
</dbReference>